<dbReference type="PROSITE" id="PS50090">
    <property type="entry name" value="MYB_LIKE"/>
    <property type="match status" value="2"/>
</dbReference>
<sequence>MESEEERSVKGAWHADEDARVIELVKKHGAKKWSMIASYLPGRIGKQCRERWHNHLNPEISKLPWTEEEDRTILMEHVRVGNKWAEIASKLPGRTDNAIKNHWNSSMKRKVQKFLQGRGYSAEPGDGRFDLHGEVEDALKALRSKADEPVVKKRKREDCRTVTPPVPASPPPKPPESPKKSPGYEDGIDALVRVLDAPDFEPPAKRKRPIVMTLAEIRREEERRNSKTASTPLRGEVPSSPLSSLAVAATASTSELDELLVGSPFRDLLSNDGALATPDSAKHKKSDFSPFNFCANSPNHLYKMPFLT</sequence>
<evidence type="ECO:0000259" key="5">
    <source>
        <dbReference type="PROSITE" id="PS51294"/>
    </source>
</evidence>
<feature type="region of interest" description="Disordered" evidence="3">
    <location>
        <begin position="218"/>
        <end position="242"/>
    </location>
</feature>
<dbReference type="SUPFAM" id="SSF46689">
    <property type="entry name" value="Homeodomain-like"/>
    <property type="match status" value="1"/>
</dbReference>
<dbReference type="FunFam" id="1.10.10.60:FF:000010">
    <property type="entry name" value="Transcriptional activator Myb isoform A"/>
    <property type="match status" value="1"/>
</dbReference>
<protein>
    <submittedName>
        <fullName evidence="6">Uncharacterized protein</fullName>
    </submittedName>
</protein>
<feature type="domain" description="Myb-like" evidence="4">
    <location>
        <begin position="5"/>
        <end position="56"/>
    </location>
</feature>
<dbReference type="Gene3D" id="1.10.10.60">
    <property type="entry name" value="Homeodomain-like"/>
    <property type="match status" value="2"/>
</dbReference>
<evidence type="ECO:0000256" key="1">
    <source>
        <dbReference type="ARBA" id="ARBA00022737"/>
    </source>
</evidence>
<comment type="caution">
    <text evidence="6">The sequence shown here is derived from an EMBL/GenBank/DDBJ whole genome shotgun (WGS) entry which is preliminary data.</text>
</comment>
<feature type="domain" description="HTH myb-type" evidence="5">
    <location>
        <begin position="9"/>
        <end position="60"/>
    </location>
</feature>
<dbReference type="InterPro" id="IPR001005">
    <property type="entry name" value="SANT/Myb"/>
</dbReference>
<dbReference type="PANTHER" id="PTHR45614:SF25">
    <property type="entry name" value="MYB PROTEIN"/>
    <property type="match status" value="1"/>
</dbReference>
<dbReference type="InterPro" id="IPR017930">
    <property type="entry name" value="Myb_dom"/>
</dbReference>
<accession>A0AAD7XHG0</accession>
<evidence type="ECO:0000313" key="6">
    <source>
        <dbReference type="EMBL" id="KAJ8601602.1"/>
    </source>
</evidence>
<proteinExistence type="predicted"/>
<gene>
    <name evidence="6" type="ORF">CTAYLR_008463</name>
</gene>
<keyword evidence="1" id="KW-0677">Repeat</keyword>
<evidence type="ECO:0000256" key="3">
    <source>
        <dbReference type="SAM" id="MobiDB-lite"/>
    </source>
</evidence>
<dbReference type="PANTHER" id="PTHR45614">
    <property type="entry name" value="MYB PROTEIN-RELATED"/>
    <property type="match status" value="1"/>
</dbReference>
<keyword evidence="2" id="KW-0238">DNA-binding</keyword>
<dbReference type="GO" id="GO:0000978">
    <property type="term" value="F:RNA polymerase II cis-regulatory region sequence-specific DNA binding"/>
    <property type="evidence" value="ECO:0007669"/>
    <property type="project" value="TreeGrafter"/>
</dbReference>
<feature type="region of interest" description="Disordered" evidence="3">
    <location>
        <begin position="146"/>
        <end position="185"/>
    </location>
</feature>
<evidence type="ECO:0000259" key="4">
    <source>
        <dbReference type="PROSITE" id="PS50090"/>
    </source>
</evidence>
<dbReference type="SMART" id="SM00717">
    <property type="entry name" value="SANT"/>
    <property type="match status" value="2"/>
</dbReference>
<dbReference type="AlphaFoldDB" id="A0AAD7XHG0"/>
<organism evidence="6 7">
    <name type="scientific">Chrysophaeum taylorii</name>
    <dbReference type="NCBI Taxonomy" id="2483200"/>
    <lineage>
        <taxon>Eukaryota</taxon>
        <taxon>Sar</taxon>
        <taxon>Stramenopiles</taxon>
        <taxon>Ochrophyta</taxon>
        <taxon>Pelagophyceae</taxon>
        <taxon>Pelagomonadales</taxon>
        <taxon>Pelagomonadaceae</taxon>
        <taxon>Chrysophaeum</taxon>
    </lineage>
</organism>
<dbReference type="CDD" id="cd00167">
    <property type="entry name" value="SANT"/>
    <property type="match status" value="2"/>
</dbReference>
<feature type="compositionally biased region" description="Pro residues" evidence="3">
    <location>
        <begin position="164"/>
        <end position="175"/>
    </location>
</feature>
<evidence type="ECO:0000256" key="2">
    <source>
        <dbReference type="ARBA" id="ARBA00023125"/>
    </source>
</evidence>
<feature type="compositionally biased region" description="Basic and acidic residues" evidence="3">
    <location>
        <begin position="146"/>
        <end position="160"/>
    </location>
</feature>
<dbReference type="Pfam" id="PF13921">
    <property type="entry name" value="Myb_DNA-bind_6"/>
    <property type="match status" value="1"/>
</dbReference>
<keyword evidence="7" id="KW-1185">Reference proteome</keyword>
<dbReference type="GO" id="GO:0005634">
    <property type="term" value="C:nucleus"/>
    <property type="evidence" value="ECO:0007669"/>
    <property type="project" value="TreeGrafter"/>
</dbReference>
<dbReference type="GO" id="GO:0000981">
    <property type="term" value="F:DNA-binding transcription factor activity, RNA polymerase II-specific"/>
    <property type="evidence" value="ECO:0007669"/>
    <property type="project" value="TreeGrafter"/>
</dbReference>
<dbReference type="InterPro" id="IPR009057">
    <property type="entry name" value="Homeodomain-like_sf"/>
</dbReference>
<reference evidence="6" key="1">
    <citation type="submission" date="2023-01" db="EMBL/GenBank/DDBJ databases">
        <title>Metagenome sequencing of chrysophaentin producing Chrysophaeum taylorii.</title>
        <authorList>
            <person name="Davison J."/>
            <person name="Bewley C."/>
        </authorList>
    </citation>
    <scope>NUCLEOTIDE SEQUENCE</scope>
    <source>
        <strain evidence="6">NIES-1699</strain>
    </source>
</reference>
<evidence type="ECO:0000313" key="7">
    <source>
        <dbReference type="Proteomes" id="UP001230188"/>
    </source>
</evidence>
<dbReference type="PROSITE" id="PS51294">
    <property type="entry name" value="HTH_MYB"/>
    <property type="match status" value="2"/>
</dbReference>
<feature type="domain" description="HTH myb-type" evidence="5">
    <location>
        <begin position="62"/>
        <end position="111"/>
    </location>
</feature>
<dbReference type="Proteomes" id="UP001230188">
    <property type="component" value="Unassembled WGS sequence"/>
</dbReference>
<feature type="domain" description="Myb-like" evidence="4">
    <location>
        <begin position="57"/>
        <end position="107"/>
    </location>
</feature>
<dbReference type="InterPro" id="IPR050560">
    <property type="entry name" value="MYB_TF"/>
</dbReference>
<name>A0AAD7XHG0_9STRA</name>
<dbReference type="EMBL" id="JAQMWT010000418">
    <property type="protein sequence ID" value="KAJ8601602.1"/>
    <property type="molecule type" value="Genomic_DNA"/>
</dbReference>